<dbReference type="Proteomes" id="UP001225596">
    <property type="component" value="Unassembled WGS sequence"/>
</dbReference>
<gene>
    <name evidence="2" type="ORF">Q8A64_06465</name>
</gene>
<keyword evidence="1" id="KW-0472">Membrane</keyword>
<keyword evidence="1" id="KW-0812">Transmembrane</keyword>
<dbReference type="EMBL" id="JAUYVH010000002">
    <property type="protein sequence ID" value="MDQ9170054.1"/>
    <property type="molecule type" value="Genomic_DNA"/>
</dbReference>
<comment type="caution">
    <text evidence="2">The sequence shown here is derived from an EMBL/GenBank/DDBJ whole genome shotgun (WGS) entry which is preliminary data.</text>
</comment>
<keyword evidence="3" id="KW-1185">Reference proteome</keyword>
<organism evidence="2 3">
    <name type="scientific">Keguizhuia sedimenti</name>
    <dbReference type="NCBI Taxonomy" id="3064264"/>
    <lineage>
        <taxon>Bacteria</taxon>
        <taxon>Pseudomonadati</taxon>
        <taxon>Pseudomonadota</taxon>
        <taxon>Betaproteobacteria</taxon>
        <taxon>Burkholderiales</taxon>
        <taxon>Oxalobacteraceae</taxon>
        <taxon>Keguizhuia</taxon>
    </lineage>
</organism>
<evidence type="ECO:0000313" key="3">
    <source>
        <dbReference type="Proteomes" id="UP001225596"/>
    </source>
</evidence>
<name>A0ABU1BMF9_9BURK</name>
<dbReference type="RefSeq" id="WP_338435972.1">
    <property type="nucleotide sequence ID" value="NZ_JAUYVH010000002.1"/>
</dbReference>
<feature type="transmembrane region" description="Helical" evidence="1">
    <location>
        <begin position="47"/>
        <end position="64"/>
    </location>
</feature>
<sequence length="119" mass="13344">MSETSTTEELQPVEFIPFNEFKNGLPFGRFRVIVNPKLAQKYMKDRLNLVPVALILIILGLALAFYGARFFGGAMVVIGVVINRLVKAQAPKMVLHLATRDAALYRDLLDKEVMSVHRA</sequence>
<evidence type="ECO:0000313" key="2">
    <source>
        <dbReference type="EMBL" id="MDQ9170054.1"/>
    </source>
</evidence>
<accession>A0ABU1BMF9</accession>
<proteinExistence type="predicted"/>
<keyword evidence="1" id="KW-1133">Transmembrane helix</keyword>
<protein>
    <submittedName>
        <fullName evidence="2">Uncharacterized protein</fullName>
    </submittedName>
</protein>
<reference evidence="2 3" key="1">
    <citation type="submission" date="2023-08" db="EMBL/GenBank/DDBJ databases">
        <title>Oxalobacteraceae gen .nov., isolated from river sludge outside the plant.</title>
        <authorList>
            <person name="Zhao S.Y."/>
        </authorList>
    </citation>
    <scope>NUCLEOTIDE SEQUENCE [LARGE SCALE GENOMIC DNA]</scope>
    <source>
        <strain evidence="2 3">R-40</strain>
    </source>
</reference>
<evidence type="ECO:0000256" key="1">
    <source>
        <dbReference type="SAM" id="Phobius"/>
    </source>
</evidence>